<protein>
    <submittedName>
        <fullName evidence="2">TlpA family protein disulfide reductase</fullName>
    </submittedName>
</protein>
<dbReference type="InterPro" id="IPR036249">
    <property type="entry name" value="Thioredoxin-like_sf"/>
</dbReference>
<dbReference type="InterPro" id="IPR050553">
    <property type="entry name" value="Thioredoxin_ResA/DsbE_sf"/>
</dbReference>
<comment type="caution">
    <text evidence="2">The sequence shown here is derived from an EMBL/GenBank/DDBJ whole genome shotgun (WGS) entry which is preliminary data.</text>
</comment>
<dbReference type="PANTHER" id="PTHR42852:SF17">
    <property type="entry name" value="THIOREDOXIN-LIKE PROTEIN HI_1115"/>
    <property type="match status" value="1"/>
</dbReference>
<dbReference type="GO" id="GO:0016491">
    <property type="term" value="F:oxidoreductase activity"/>
    <property type="evidence" value="ECO:0007669"/>
    <property type="project" value="InterPro"/>
</dbReference>
<keyword evidence="3" id="KW-1185">Reference proteome</keyword>
<dbReference type="SUPFAM" id="SSF52833">
    <property type="entry name" value="Thioredoxin-like"/>
    <property type="match status" value="1"/>
</dbReference>
<dbReference type="GO" id="GO:0016209">
    <property type="term" value="F:antioxidant activity"/>
    <property type="evidence" value="ECO:0007669"/>
    <property type="project" value="InterPro"/>
</dbReference>
<dbReference type="Pfam" id="PF00578">
    <property type="entry name" value="AhpC-TSA"/>
    <property type="match status" value="1"/>
</dbReference>
<evidence type="ECO:0000313" key="3">
    <source>
        <dbReference type="Proteomes" id="UP000568664"/>
    </source>
</evidence>
<dbReference type="PANTHER" id="PTHR42852">
    <property type="entry name" value="THIOL:DISULFIDE INTERCHANGE PROTEIN DSBE"/>
    <property type="match status" value="1"/>
</dbReference>
<dbReference type="AlphaFoldDB" id="A0A7Y0LDY4"/>
<accession>A0A7Y0LDY4</accession>
<sequence length="134" mass="15165">MLSTDTQVNEGLVLPTLNNEFQSISAQGKPLVIYFFAPWCQICHMSISNLQSTFEKNSNIDVIAIAMDFTDKEEVNKFVARHKLTFPIALGKESLKNEFQITGYPSYYVINEQNLITSKSLGYSTELGLYLRSL</sequence>
<evidence type="ECO:0000259" key="1">
    <source>
        <dbReference type="Pfam" id="PF00578"/>
    </source>
</evidence>
<reference evidence="2 3" key="1">
    <citation type="submission" date="2020-04" db="EMBL/GenBank/DDBJ databases">
        <title>Thalassotalea sp. M1531, isolated from the surface of marine red alga.</title>
        <authorList>
            <person name="Pang L."/>
            <person name="Lu D.-C."/>
        </authorList>
    </citation>
    <scope>NUCLEOTIDE SEQUENCE [LARGE SCALE GENOMIC DNA]</scope>
    <source>
        <strain evidence="2 3">M1531</strain>
    </source>
</reference>
<proteinExistence type="predicted"/>
<dbReference type="CDD" id="cd02966">
    <property type="entry name" value="TlpA_like_family"/>
    <property type="match status" value="1"/>
</dbReference>
<dbReference type="EMBL" id="JABBXH010000004">
    <property type="protein sequence ID" value="NMP32382.1"/>
    <property type="molecule type" value="Genomic_DNA"/>
</dbReference>
<gene>
    <name evidence="2" type="ORF">HII17_12495</name>
</gene>
<dbReference type="Gene3D" id="3.40.30.10">
    <property type="entry name" value="Glutaredoxin"/>
    <property type="match status" value="1"/>
</dbReference>
<organism evidence="2 3">
    <name type="scientific">Thalassotalea algicola</name>
    <dbReference type="NCBI Taxonomy" id="2716224"/>
    <lineage>
        <taxon>Bacteria</taxon>
        <taxon>Pseudomonadati</taxon>
        <taxon>Pseudomonadota</taxon>
        <taxon>Gammaproteobacteria</taxon>
        <taxon>Alteromonadales</taxon>
        <taxon>Colwelliaceae</taxon>
        <taxon>Thalassotalea</taxon>
    </lineage>
</organism>
<dbReference type="Proteomes" id="UP000568664">
    <property type="component" value="Unassembled WGS sequence"/>
</dbReference>
<dbReference type="InterPro" id="IPR000866">
    <property type="entry name" value="AhpC/TSA"/>
</dbReference>
<name>A0A7Y0LDY4_9GAMM</name>
<feature type="domain" description="Alkyl hydroperoxide reductase subunit C/ Thiol specific antioxidant" evidence="1">
    <location>
        <begin position="19"/>
        <end position="117"/>
    </location>
</feature>
<evidence type="ECO:0000313" key="2">
    <source>
        <dbReference type="EMBL" id="NMP32382.1"/>
    </source>
</evidence>